<dbReference type="EMBL" id="HE804045">
    <property type="protein sequence ID" value="CCH29356.1"/>
    <property type="molecule type" value="Genomic_DNA"/>
</dbReference>
<name>K0JTU9_SACES</name>
<gene>
    <name evidence="1" type="ordered locus">BN6_20340</name>
</gene>
<dbReference type="CDD" id="cd20726">
    <property type="entry name" value="CDI_toxin_BpE479_tRNase-like"/>
    <property type="match status" value="1"/>
</dbReference>
<organism evidence="1 2">
    <name type="scientific">Saccharothrix espanaensis (strain ATCC 51144 / DSM 44229 / JCM 9112 / NBRC 15066 / NRRL 15764)</name>
    <dbReference type="NCBI Taxonomy" id="1179773"/>
    <lineage>
        <taxon>Bacteria</taxon>
        <taxon>Bacillati</taxon>
        <taxon>Actinomycetota</taxon>
        <taxon>Actinomycetes</taxon>
        <taxon>Pseudonocardiales</taxon>
        <taxon>Pseudonocardiaceae</taxon>
        <taxon>Saccharothrix</taxon>
    </lineage>
</organism>
<evidence type="ECO:0008006" key="3">
    <source>
        <dbReference type="Google" id="ProtNLM"/>
    </source>
</evidence>
<sequence>MRWPAEKGPDWIDTNGRLWDAMRMKSSFFDSEWAWGNIQNSITKHLNKAHLIPIDVSDLTSAQLATLTQYVAPNRWKVVLIR</sequence>
<evidence type="ECO:0000313" key="1">
    <source>
        <dbReference type="EMBL" id="CCH29356.1"/>
    </source>
</evidence>
<dbReference type="KEGG" id="sesp:BN6_20340"/>
<dbReference type="RefSeq" id="WP_015099469.1">
    <property type="nucleotide sequence ID" value="NC_019673.1"/>
</dbReference>
<reference evidence="1 2" key="1">
    <citation type="journal article" date="2012" name="BMC Genomics">
        <title>Complete genome sequence of Saccharothrix espanaensis DSM 44229T and comparison to the other completely sequenced Pseudonocardiaceae.</title>
        <authorList>
            <person name="Strobel T."/>
            <person name="Al-Dilaimi A."/>
            <person name="Blom J."/>
            <person name="Gessner A."/>
            <person name="Kalinowski J."/>
            <person name="Luzhetska M."/>
            <person name="Puhler A."/>
            <person name="Szczepanowski R."/>
            <person name="Bechthold A."/>
            <person name="Ruckert C."/>
        </authorList>
    </citation>
    <scope>NUCLEOTIDE SEQUENCE [LARGE SCALE GENOMIC DNA]</scope>
    <source>
        <strain evidence="2">ATCC 51144 / DSM 44229 / JCM 9112 / NBRC 15066 / NRRL 15764</strain>
    </source>
</reference>
<proteinExistence type="predicted"/>
<dbReference type="PATRIC" id="fig|1179773.3.peg.2040"/>
<accession>K0JTU9</accession>
<evidence type="ECO:0000313" key="2">
    <source>
        <dbReference type="Proteomes" id="UP000006281"/>
    </source>
</evidence>
<dbReference type="Proteomes" id="UP000006281">
    <property type="component" value="Chromosome"/>
</dbReference>
<dbReference type="HOGENOM" id="CLU_2556246_0_0_11"/>
<dbReference type="AlphaFoldDB" id="K0JTU9"/>
<dbReference type="OrthoDB" id="3598147at2"/>
<dbReference type="STRING" id="1179773.BN6_20340"/>
<protein>
    <recommendedName>
        <fullName evidence="3">CdiA C-terminal tRNase domain-containing protein</fullName>
    </recommendedName>
</protein>
<keyword evidence="2" id="KW-1185">Reference proteome</keyword>
<dbReference type="BioCyc" id="SESP1179773:BN6_RS09985-MONOMER"/>